<name>A0ABM1E057_PRICU</name>
<feature type="transmembrane region" description="Helical" evidence="1">
    <location>
        <begin position="56"/>
        <end position="74"/>
    </location>
</feature>
<organism evidence="2 4">
    <name type="scientific">Priapulus caudatus</name>
    <name type="common">Priapulid worm</name>
    <dbReference type="NCBI Taxonomy" id="37621"/>
    <lineage>
        <taxon>Eukaryota</taxon>
        <taxon>Metazoa</taxon>
        <taxon>Ecdysozoa</taxon>
        <taxon>Scalidophora</taxon>
        <taxon>Priapulida</taxon>
        <taxon>Priapulimorpha</taxon>
        <taxon>Priapulimorphida</taxon>
        <taxon>Priapulidae</taxon>
        <taxon>Priapulus</taxon>
    </lineage>
</organism>
<keyword evidence="1" id="KW-0472">Membrane</keyword>
<dbReference type="InterPro" id="IPR008485">
    <property type="entry name" value="JAMP"/>
</dbReference>
<dbReference type="PANTHER" id="PTHR12740">
    <property type="entry name" value="JNK1/MAPK8-ASSOCIATED MEMBRANE PROTEIN"/>
    <property type="match status" value="1"/>
</dbReference>
<feature type="transmembrane region" description="Helical" evidence="1">
    <location>
        <begin position="215"/>
        <end position="235"/>
    </location>
</feature>
<keyword evidence="2" id="KW-1185">Reference proteome</keyword>
<feature type="transmembrane region" description="Helical" evidence="1">
    <location>
        <begin position="86"/>
        <end position="109"/>
    </location>
</feature>
<dbReference type="PANTHER" id="PTHR12740:SF4">
    <property type="entry name" value="JNK1_MAPK8-ASSOCIATED MEMBRANE PROTEIN"/>
    <property type="match status" value="1"/>
</dbReference>
<feature type="transmembrane region" description="Helical" evidence="1">
    <location>
        <begin position="255"/>
        <end position="272"/>
    </location>
</feature>
<feature type="transmembrane region" description="Helical" evidence="1">
    <location>
        <begin position="278"/>
        <end position="301"/>
    </location>
</feature>
<dbReference type="Proteomes" id="UP000695022">
    <property type="component" value="Unplaced"/>
</dbReference>
<keyword evidence="1" id="KW-1133">Transmembrane helix</keyword>
<evidence type="ECO:0000256" key="1">
    <source>
        <dbReference type="SAM" id="Phobius"/>
    </source>
</evidence>
<evidence type="ECO:0000313" key="3">
    <source>
        <dbReference type="RefSeq" id="XP_014665577.1"/>
    </source>
</evidence>
<protein>
    <submittedName>
        <fullName evidence="3 4">JNK1/MAPK8-associated membrane protein-like</fullName>
    </submittedName>
</protein>
<dbReference type="RefSeq" id="XP_014665578.1">
    <property type="nucleotide sequence ID" value="XM_014810092.1"/>
</dbReference>
<evidence type="ECO:0000313" key="4">
    <source>
        <dbReference type="RefSeq" id="XP_014665578.1"/>
    </source>
</evidence>
<dbReference type="GeneID" id="106807670"/>
<gene>
    <name evidence="3 4" type="primary">LOC106807670</name>
</gene>
<dbReference type="RefSeq" id="XP_014665577.1">
    <property type="nucleotide sequence ID" value="XM_014810091.1"/>
</dbReference>
<keyword evidence="1" id="KW-0812">Transmembrane</keyword>
<feature type="transmembrane region" description="Helical" evidence="1">
    <location>
        <begin position="156"/>
        <end position="178"/>
    </location>
</feature>
<evidence type="ECO:0000313" key="2">
    <source>
        <dbReference type="Proteomes" id="UP000695022"/>
    </source>
</evidence>
<proteinExistence type="predicted"/>
<accession>A0ABM1E057</accession>
<sequence length="310" mass="34426">MSFRMTISQVEHCPGLYCARMPPPASPGNCTACPRGWRAIDDLCHKCEESPSFYDWLYLGFMALLCFSLHCFFIDFTSKRKSFARAILATHVSAFVECAGAAIVTVLVAPPRGHLALHSCGVVRLSDWYTLFHNPKPWYAGALGTVHCTNEAVYPLYTLVFIYNALCLLLLLLLRPAVVRVFSGTQASSSAIYAALYFIPILTVIHAVFCGLLYYSFPYIVVVVSVVTIATHFAIQLDQSMQSLLWSCVTDKRNMAVILGHWLLHAYGIIAITELTNPAFHCGLIALVPLPAIFYIVTVNFTDPEKLLMT</sequence>
<feature type="transmembrane region" description="Helical" evidence="1">
    <location>
        <begin position="190"/>
        <end position="209"/>
    </location>
</feature>
<reference evidence="3 4" key="1">
    <citation type="submission" date="2025-05" db="UniProtKB">
        <authorList>
            <consortium name="RefSeq"/>
        </authorList>
    </citation>
    <scope>IDENTIFICATION</scope>
</reference>
<dbReference type="Pfam" id="PF05571">
    <property type="entry name" value="JAMP"/>
    <property type="match status" value="1"/>
</dbReference>